<dbReference type="Proteomes" id="UP001235712">
    <property type="component" value="Unassembled WGS sequence"/>
</dbReference>
<sequence length="170" mass="18694">MSVDAVRDLLLAQLAEVRQDAVGQFEGLSEAQAHEHVGPGHKNMLGLLHHLTVACERFWVRAVFAADQQAVRDFRIDPAAPEGGVPWLVAPEVPTSQVIDRYLGEVALVDDLLTRCDLDEPVRWWPLWRSDQRPVSLAEVVLAVILETASHNGQLAGARHLLVGSGVTHH</sequence>
<dbReference type="InterPro" id="IPR007061">
    <property type="entry name" value="MST-like"/>
</dbReference>
<comment type="caution">
    <text evidence="1">The sequence shown here is derived from an EMBL/GenBank/DDBJ whole genome shotgun (WGS) entry which is preliminary data.</text>
</comment>
<proteinExistence type="predicted"/>
<evidence type="ECO:0000313" key="1">
    <source>
        <dbReference type="EMBL" id="MDP9829679.1"/>
    </source>
</evidence>
<dbReference type="Pfam" id="PF04978">
    <property type="entry name" value="MST"/>
    <property type="match status" value="1"/>
</dbReference>
<organism evidence="1 2">
    <name type="scientific">Kineosporia succinea</name>
    <dbReference type="NCBI Taxonomy" id="84632"/>
    <lineage>
        <taxon>Bacteria</taxon>
        <taxon>Bacillati</taxon>
        <taxon>Actinomycetota</taxon>
        <taxon>Actinomycetes</taxon>
        <taxon>Kineosporiales</taxon>
        <taxon>Kineosporiaceae</taxon>
        <taxon>Kineosporia</taxon>
    </lineage>
</organism>
<dbReference type="Gene3D" id="1.20.120.450">
    <property type="entry name" value="dinb family like domain"/>
    <property type="match status" value="1"/>
</dbReference>
<gene>
    <name evidence="1" type="ORF">J2S57_005428</name>
</gene>
<dbReference type="InterPro" id="IPR034660">
    <property type="entry name" value="DinB/YfiT-like"/>
</dbReference>
<dbReference type="EMBL" id="JAUSQZ010000001">
    <property type="protein sequence ID" value="MDP9829679.1"/>
    <property type="molecule type" value="Genomic_DNA"/>
</dbReference>
<name>A0ABT9PBB0_9ACTN</name>
<keyword evidence="2" id="KW-1185">Reference proteome</keyword>
<dbReference type="RefSeq" id="WP_307248077.1">
    <property type="nucleotide sequence ID" value="NZ_JAUSQZ010000001.1"/>
</dbReference>
<evidence type="ECO:0000313" key="2">
    <source>
        <dbReference type="Proteomes" id="UP001235712"/>
    </source>
</evidence>
<dbReference type="SUPFAM" id="SSF109854">
    <property type="entry name" value="DinB/YfiT-like putative metalloenzymes"/>
    <property type="match status" value="1"/>
</dbReference>
<accession>A0ABT9PBB0</accession>
<protein>
    <submittedName>
        <fullName evidence="1">Damage-inducible protein DinB</fullName>
    </submittedName>
</protein>
<reference evidence="1 2" key="1">
    <citation type="submission" date="2023-07" db="EMBL/GenBank/DDBJ databases">
        <title>Sequencing the genomes of 1000 actinobacteria strains.</title>
        <authorList>
            <person name="Klenk H.-P."/>
        </authorList>
    </citation>
    <scope>NUCLEOTIDE SEQUENCE [LARGE SCALE GENOMIC DNA]</scope>
    <source>
        <strain evidence="1 2">DSM 44388</strain>
    </source>
</reference>